<sequence length="216" mass="23702">MSPVVEYSQVQSSEIFYCYESVYTIRRIGLQRIAYDADTEQYTFQDENGRLYYSASGESYGHLTIVGSAACASEEPKRSQTSPPTLPAPKSFYDILPPESIVSAGSTTSLKSSPFSSPTSPSSSPSSPSPRSRFIAAAKRSTMPRMQSAVHGLIKRSVTLGKKQGNQTRTHTSGHQDQDDDRAGLLRTHSVLSRSSTVRTSQSESLTLVEETRSRY</sequence>
<feature type="compositionally biased region" description="Polar residues" evidence="1">
    <location>
        <begin position="164"/>
        <end position="173"/>
    </location>
</feature>
<proteinExistence type="predicted"/>
<feature type="region of interest" description="Disordered" evidence="1">
    <location>
        <begin position="103"/>
        <end position="132"/>
    </location>
</feature>
<feature type="compositionally biased region" description="Low complexity" evidence="1">
    <location>
        <begin position="185"/>
        <end position="206"/>
    </location>
</feature>
<dbReference type="EMBL" id="JANVFT010000031">
    <property type="protein sequence ID" value="KAJ4495241.1"/>
    <property type="molecule type" value="Genomic_DNA"/>
</dbReference>
<evidence type="ECO:0000256" key="1">
    <source>
        <dbReference type="SAM" id="MobiDB-lite"/>
    </source>
</evidence>
<comment type="caution">
    <text evidence="2">The sequence shown here is derived from an EMBL/GenBank/DDBJ whole genome shotgun (WGS) entry which is preliminary data.</text>
</comment>
<feature type="region of interest" description="Disordered" evidence="1">
    <location>
        <begin position="156"/>
        <end position="216"/>
    </location>
</feature>
<dbReference type="Proteomes" id="UP001150217">
    <property type="component" value="Unassembled WGS sequence"/>
</dbReference>
<gene>
    <name evidence="2" type="ORF">C8R41DRAFT_298534</name>
</gene>
<keyword evidence="3" id="KW-1185">Reference proteome</keyword>
<evidence type="ECO:0000313" key="3">
    <source>
        <dbReference type="Proteomes" id="UP001150217"/>
    </source>
</evidence>
<evidence type="ECO:0000313" key="2">
    <source>
        <dbReference type="EMBL" id="KAJ4495241.1"/>
    </source>
</evidence>
<feature type="compositionally biased region" description="Basic and acidic residues" evidence="1">
    <location>
        <begin position="174"/>
        <end position="184"/>
    </location>
</feature>
<reference evidence="2" key="1">
    <citation type="submission" date="2022-08" db="EMBL/GenBank/DDBJ databases">
        <title>A Global Phylogenomic Analysis of the Shiitake Genus Lentinula.</title>
        <authorList>
            <consortium name="DOE Joint Genome Institute"/>
            <person name="Sierra-Patev S."/>
            <person name="Min B."/>
            <person name="Naranjo-Ortiz M."/>
            <person name="Looney B."/>
            <person name="Konkel Z."/>
            <person name="Slot J.C."/>
            <person name="Sakamoto Y."/>
            <person name="Steenwyk J.L."/>
            <person name="Rokas A."/>
            <person name="Carro J."/>
            <person name="Camarero S."/>
            <person name="Ferreira P."/>
            <person name="Molpeceres G."/>
            <person name="Ruiz-Duenas F.J."/>
            <person name="Serrano A."/>
            <person name="Henrissat B."/>
            <person name="Drula E."/>
            <person name="Hughes K.W."/>
            <person name="Mata J.L."/>
            <person name="Ishikawa N.K."/>
            <person name="Vargas-Isla R."/>
            <person name="Ushijima S."/>
            <person name="Smith C.A."/>
            <person name="Ahrendt S."/>
            <person name="Andreopoulos W."/>
            <person name="He G."/>
            <person name="Labutti K."/>
            <person name="Lipzen A."/>
            <person name="Ng V."/>
            <person name="Riley R."/>
            <person name="Sandor L."/>
            <person name="Barry K."/>
            <person name="Martinez A.T."/>
            <person name="Xiao Y."/>
            <person name="Gibbons J.G."/>
            <person name="Terashima K."/>
            <person name="Grigoriev I.V."/>
            <person name="Hibbett D.S."/>
        </authorList>
    </citation>
    <scope>NUCLEOTIDE SEQUENCE</scope>
    <source>
        <strain evidence="2">RHP3577 ss4</strain>
    </source>
</reference>
<feature type="compositionally biased region" description="Low complexity" evidence="1">
    <location>
        <begin position="106"/>
        <end position="132"/>
    </location>
</feature>
<name>A0ABQ8VHX5_9AGAR</name>
<accession>A0ABQ8VHX5</accession>
<protein>
    <submittedName>
        <fullName evidence="2">Uncharacterized protein</fullName>
    </submittedName>
</protein>
<organism evidence="2 3">
    <name type="scientific">Lentinula lateritia</name>
    <dbReference type="NCBI Taxonomy" id="40482"/>
    <lineage>
        <taxon>Eukaryota</taxon>
        <taxon>Fungi</taxon>
        <taxon>Dikarya</taxon>
        <taxon>Basidiomycota</taxon>
        <taxon>Agaricomycotina</taxon>
        <taxon>Agaricomycetes</taxon>
        <taxon>Agaricomycetidae</taxon>
        <taxon>Agaricales</taxon>
        <taxon>Marasmiineae</taxon>
        <taxon>Omphalotaceae</taxon>
        <taxon>Lentinula</taxon>
    </lineage>
</organism>